<dbReference type="GeneID" id="81596504"/>
<dbReference type="EMBL" id="JAPVEA010000002">
    <property type="protein sequence ID" value="KAJ5461326.1"/>
    <property type="molecule type" value="Genomic_DNA"/>
</dbReference>
<accession>A0AAD6CDK7</accession>
<organism evidence="1 2">
    <name type="scientific">Penicillium daleae</name>
    <dbReference type="NCBI Taxonomy" id="63821"/>
    <lineage>
        <taxon>Eukaryota</taxon>
        <taxon>Fungi</taxon>
        <taxon>Dikarya</taxon>
        <taxon>Ascomycota</taxon>
        <taxon>Pezizomycotina</taxon>
        <taxon>Eurotiomycetes</taxon>
        <taxon>Eurotiomycetidae</taxon>
        <taxon>Eurotiales</taxon>
        <taxon>Aspergillaceae</taxon>
        <taxon>Penicillium</taxon>
    </lineage>
</organism>
<protein>
    <submittedName>
        <fullName evidence="1">Uncharacterized protein</fullName>
    </submittedName>
</protein>
<comment type="caution">
    <text evidence="1">The sequence shown here is derived from an EMBL/GenBank/DDBJ whole genome shotgun (WGS) entry which is preliminary data.</text>
</comment>
<dbReference type="AlphaFoldDB" id="A0AAD6CDK7"/>
<dbReference type="RefSeq" id="XP_056770368.1">
    <property type="nucleotide sequence ID" value="XM_056906261.1"/>
</dbReference>
<sequence length="170" mass="19458">MSSDNILSLPNQGLWRYGDLQRAGFQWEQMIDKGRVSCHIGAVLLTWDCLEIEYHPSVLLPNETAGTIWLGHQLHSKHIPWATEVGLPLERYRPDGESVYHYFKFWRVVHDSQEPQEDKACSGVVGPGSLWIEYVEGFTDPNDWYISEVVGAAYEKQYELTSMKAVDEGI</sequence>
<keyword evidence="2" id="KW-1185">Reference proteome</keyword>
<dbReference type="Proteomes" id="UP001213681">
    <property type="component" value="Unassembled WGS sequence"/>
</dbReference>
<gene>
    <name evidence="1" type="ORF">N7458_002878</name>
</gene>
<name>A0AAD6CDK7_9EURO</name>
<evidence type="ECO:0000313" key="1">
    <source>
        <dbReference type="EMBL" id="KAJ5461326.1"/>
    </source>
</evidence>
<evidence type="ECO:0000313" key="2">
    <source>
        <dbReference type="Proteomes" id="UP001213681"/>
    </source>
</evidence>
<reference evidence="1" key="1">
    <citation type="submission" date="2022-12" db="EMBL/GenBank/DDBJ databases">
        <authorList>
            <person name="Petersen C."/>
        </authorList>
    </citation>
    <scope>NUCLEOTIDE SEQUENCE</scope>
    <source>
        <strain evidence="1">IBT 16125</strain>
    </source>
</reference>
<proteinExistence type="predicted"/>
<reference evidence="1" key="2">
    <citation type="journal article" date="2023" name="IMA Fungus">
        <title>Comparative genomic study of the Penicillium genus elucidates a diverse pangenome and 15 lateral gene transfer events.</title>
        <authorList>
            <person name="Petersen C."/>
            <person name="Sorensen T."/>
            <person name="Nielsen M.R."/>
            <person name="Sondergaard T.E."/>
            <person name="Sorensen J.L."/>
            <person name="Fitzpatrick D.A."/>
            <person name="Frisvad J.C."/>
            <person name="Nielsen K.L."/>
        </authorList>
    </citation>
    <scope>NUCLEOTIDE SEQUENCE</scope>
    <source>
        <strain evidence="1">IBT 16125</strain>
    </source>
</reference>